<name>B7FZI6_PHATC</name>
<dbReference type="HOGENOM" id="CLU_274119_0_0_1"/>
<dbReference type="GeneID" id="7201072"/>
<organism evidence="2 3">
    <name type="scientific">Phaeodactylum tricornutum (strain CCAP 1055/1)</name>
    <dbReference type="NCBI Taxonomy" id="556484"/>
    <lineage>
        <taxon>Eukaryota</taxon>
        <taxon>Sar</taxon>
        <taxon>Stramenopiles</taxon>
        <taxon>Ochrophyta</taxon>
        <taxon>Bacillariophyta</taxon>
        <taxon>Bacillariophyceae</taxon>
        <taxon>Bacillariophycidae</taxon>
        <taxon>Naviculales</taxon>
        <taxon>Phaeodactylaceae</taxon>
        <taxon>Phaeodactylum</taxon>
    </lineage>
</organism>
<reference evidence="3" key="2">
    <citation type="submission" date="2008-08" db="EMBL/GenBank/DDBJ databases">
        <authorList>
            <consortium name="Diatom Consortium"/>
            <person name="Grigoriev I."/>
            <person name="Grimwood J."/>
            <person name="Kuo A."/>
            <person name="Otillar R.P."/>
            <person name="Salamov A."/>
            <person name="Detter J.C."/>
            <person name="Lindquist E."/>
            <person name="Shapiro H."/>
            <person name="Lucas S."/>
            <person name="Glavina del Rio T."/>
            <person name="Pitluck S."/>
            <person name="Rokhsar D."/>
            <person name="Bowler C."/>
        </authorList>
    </citation>
    <scope>GENOME REANNOTATION</scope>
    <source>
        <strain evidence="3">CCAP 1055/1</strain>
    </source>
</reference>
<sequence>MNLVSDDRVDKASLHDALSIGDFGTGVLLEKKTPSSDEARRLPMLLRVLSSSRPLSAVPTFCNTQRSSETVNDSDIDDLLETAVSRLEDRAALYSSAEDVEVVSCHLAPSICRHISRLGPVSSSMEELGLLASTSVGKEHRQRYKSDEDGRDVKNANEDDELAGDLDRQVDEDDRDDKPGSTKRRRLDRGLDPASAEVVEDSQEATVTRTLSELVKLVVRHLKSKDQVSSGEHGLPLPVDDSILSEARNEKHSSMGGDLGSALASLLYYSPGIKYEHVAGALCRAAVPQSAEIILCMAANCPSVAPLLLRGCLDVYRQEATSQHVAIRNTIRSAIRNLASLSSRDSAKVLATLRFQRAMPDMQLELLLKFDRLRASLFLLENLSLLPTLRNADLTGHSARTHISHDGSSLETKQSLICTLREDLELSSRTLTVLCEEIAKVPESLHRSGQTLIVLSAYSLFLARTEIWTLGTASQNGGMAFPGCKDLLDCVAFVSHAKIPSSHSGANNVLDRIFAMEVCAILLTFCHVAGRSESTHDEKLNIGKCLLALLNEALSSSKARRYAPRVVINLKFPNALELQQVIEDMLFSGKTSVPRTFFGSNFLDCVHVACEWASANLELDSLVDTALAPKMESSLLAISCMRNEGVPLEFQLRQARSALTAVLSETREEYVVARDCSASSLIQYASMLLLSNERSKIPLVFQLSLERLASRVDFVKAMESLGATEAAFLSQVLYSLIFSEREPAAAFQFDHRALPLKELYILCETTATDMSCRSVRLQLLDMLDVRYSEIRHQTVAWIVQAGSKRFVELDRDIPTQSSSALARALRAYIIQPSSDPSGHQIQKAFALARRSLLLLPSATQASLGIRCFC</sequence>
<evidence type="ECO:0000313" key="2">
    <source>
        <dbReference type="EMBL" id="EEC48548.1"/>
    </source>
</evidence>
<proteinExistence type="predicted"/>
<dbReference type="PaxDb" id="2850-Phatr46017"/>
<evidence type="ECO:0000313" key="3">
    <source>
        <dbReference type="Proteomes" id="UP000000759"/>
    </source>
</evidence>
<dbReference type="AlphaFoldDB" id="B7FZI6"/>
<dbReference type="KEGG" id="pti:PHATRDRAFT_46017"/>
<protein>
    <submittedName>
        <fullName evidence="2">Uncharacterized protein</fullName>
    </submittedName>
</protein>
<dbReference type="OrthoDB" id="49290at2759"/>
<dbReference type="RefSeq" id="XP_002180357.1">
    <property type="nucleotide sequence ID" value="XM_002180321.1"/>
</dbReference>
<dbReference type="EMBL" id="CM000611">
    <property type="protein sequence ID" value="EEC48548.1"/>
    <property type="molecule type" value="Genomic_DNA"/>
</dbReference>
<dbReference type="InParanoid" id="B7FZI6"/>
<keyword evidence="3" id="KW-1185">Reference proteome</keyword>
<reference evidence="2 3" key="1">
    <citation type="journal article" date="2008" name="Nature">
        <title>The Phaeodactylum genome reveals the evolutionary history of diatom genomes.</title>
        <authorList>
            <person name="Bowler C."/>
            <person name="Allen A.E."/>
            <person name="Badger J.H."/>
            <person name="Grimwood J."/>
            <person name="Jabbari K."/>
            <person name="Kuo A."/>
            <person name="Maheswari U."/>
            <person name="Martens C."/>
            <person name="Maumus F."/>
            <person name="Otillar R.P."/>
            <person name="Rayko E."/>
            <person name="Salamov A."/>
            <person name="Vandepoele K."/>
            <person name="Beszteri B."/>
            <person name="Gruber A."/>
            <person name="Heijde M."/>
            <person name="Katinka M."/>
            <person name="Mock T."/>
            <person name="Valentin K."/>
            <person name="Verret F."/>
            <person name="Berges J.A."/>
            <person name="Brownlee C."/>
            <person name="Cadoret J.P."/>
            <person name="Chiovitti A."/>
            <person name="Choi C.J."/>
            <person name="Coesel S."/>
            <person name="De Martino A."/>
            <person name="Detter J.C."/>
            <person name="Durkin C."/>
            <person name="Falciatore A."/>
            <person name="Fournet J."/>
            <person name="Haruta M."/>
            <person name="Huysman M.J."/>
            <person name="Jenkins B.D."/>
            <person name="Jiroutova K."/>
            <person name="Jorgensen R.E."/>
            <person name="Joubert Y."/>
            <person name="Kaplan A."/>
            <person name="Kroger N."/>
            <person name="Kroth P.G."/>
            <person name="La Roche J."/>
            <person name="Lindquist E."/>
            <person name="Lommer M."/>
            <person name="Martin-Jezequel V."/>
            <person name="Lopez P.J."/>
            <person name="Lucas S."/>
            <person name="Mangogna M."/>
            <person name="McGinnis K."/>
            <person name="Medlin L.K."/>
            <person name="Montsant A."/>
            <person name="Oudot-Le Secq M.P."/>
            <person name="Napoli C."/>
            <person name="Obornik M."/>
            <person name="Parker M.S."/>
            <person name="Petit J.L."/>
            <person name="Porcel B.M."/>
            <person name="Poulsen N."/>
            <person name="Robison M."/>
            <person name="Rychlewski L."/>
            <person name="Rynearson T.A."/>
            <person name="Schmutz J."/>
            <person name="Shapiro H."/>
            <person name="Siaut M."/>
            <person name="Stanley M."/>
            <person name="Sussman M.R."/>
            <person name="Taylor A.R."/>
            <person name="Vardi A."/>
            <person name="von Dassow P."/>
            <person name="Vyverman W."/>
            <person name="Willis A."/>
            <person name="Wyrwicz L.S."/>
            <person name="Rokhsar D.S."/>
            <person name="Weissenbach J."/>
            <person name="Armbrust E.V."/>
            <person name="Green B.R."/>
            <person name="Van de Peer Y."/>
            <person name="Grigoriev I.V."/>
        </authorList>
    </citation>
    <scope>NUCLEOTIDE SEQUENCE [LARGE SCALE GENOMIC DNA]</scope>
    <source>
        <strain evidence="2 3">CCAP 1055/1</strain>
    </source>
</reference>
<feature type="compositionally biased region" description="Acidic residues" evidence="1">
    <location>
        <begin position="158"/>
        <end position="175"/>
    </location>
</feature>
<feature type="compositionally biased region" description="Basic and acidic residues" evidence="1">
    <location>
        <begin position="144"/>
        <end position="157"/>
    </location>
</feature>
<feature type="region of interest" description="Disordered" evidence="1">
    <location>
        <begin position="132"/>
        <end position="205"/>
    </location>
</feature>
<gene>
    <name evidence="2" type="ORF">PHATRDRAFT_46017</name>
</gene>
<dbReference type="eggNOG" id="ENOG502SQWD">
    <property type="taxonomic scope" value="Eukaryota"/>
</dbReference>
<accession>B7FZI6</accession>
<dbReference type="Proteomes" id="UP000000759">
    <property type="component" value="Chromosome 8"/>
</dbReference>
<evidence type="ECO:0000256" key="1">
    <source>
        <dbReference type="SAM" id="MobiDB-lite"/>
    </source>
</evidence>